<feature type="domain" description="Fe/B12 periplasmic-binding" evidence="3">
    <location>
        <begin position="60"/>
        <end position="314"/>
    </location>
</feature>
<dbReference type="InterPro" id="IPR050902">
    <property type="entry name" value="ABC_Transporter_SBP"/>
</dbReference>
<dbReference type="Gene3D" id="3.40.50.1980">
    <property type="entry name" value="Nitrogenase molybdenum iron protein domain"/>
    <property type="match status" value="2"/>
</dbReference>
<dbReference type="SUPFAM" id="SSF53807">
    <property type="entry name" value="Helical backbone' metal receptor"/>
    <property type="match status" value="1"/>
</dbReference>
<dbReference type="Proteomes" id="UP000075374">
    <property type="component" value="Unassembled WGS sequence"/>
</dbReference>
<evidence type="ECO:0000256" key="2">
    <source>
        <dbReference type="SAM" id="SignalP"/>
    </source>
</evidence>
<dbReference type="PROSITE" id="PS51257">
    <property type="entry name" value="PROKAR_LIPOPROTEIN"/>
    <property type="match status" value="1"/>
</dbReference>
<feature type="chain" id="PRO_5039706106" evidence="2">
    <location>
        <begin position="22"/>
        <end position="315"/>
    </location>
</feature>
<keyword evidence="5" id="KW-1185">Reference proteome</keyword>
<gene>
    <name evidence="4" type="primary">yfmC</name>
    <name evidence="4" type="ORF">CLCOL_22930</name>
</gene>
<dbReference type="PANTHER" id="PTHR30535:SF34">
    <property type="entry name" value="MOLYBDATE-BINDING PROTEIN MOLA"/>
    <property type="match status" value="1"/>
</dbReference>
<dbReference type="EMBL" id="LTBB01000013">
    <property type="protein sequence ID" value="KYH28159.1"/>
    <property type="molecule type" value="Genomic_DNA"/>
</dbReference>
<dbReference type="STRING" id="1121305.CLCOL_22930"/>
<dbReference type="PATRIC" id="fig|1121305.3.peg.2297"/>
<dbReference type="InterPro" id="IPR002491">
    <property type="entry name" value="ABC_transptr_periplasmic_BD"/>
</dbReference>
<organism evidence="4 5">
    <name type="scientific">Clostridium colicanis DSM 13634</name>
    <dbReference type="NCBI Taxonomy" id="1121305"/>
    <lineage>
        <taxon>Bacteria</taxon>
        <taxon>Bacillati</taxon>
        <taxon>Bacillota</taxon>
        <taxon>Clostridia</taxon>
        <taxon>Eubacteriales</taxon>
        <taxon>Clostridiaceae</taxon>
        <taxon>Clostridium</taxon>
    </lineage>
</organism>
<evidence type="ECO:0000259" key="3">
    <source>
        <dbReference type="PROSITE" id="PS50983"/>
    </source>
</evidence>
<evidence type="ECO:0000313" key="4">
    <source>
        <dbReference type="EMBL" id="KYH28159.1"/>
    </source>
</evidence>
<name>A0A151AKG1_9CLOT</name>
<evidence type="ECO:0000313" key="5">
    <source>
        <dbReference type="Proteomes" id="UP000075374"/>
    </source>
</evidence>
<reference evidence="4 5" key="1">
    <citation type="submission" date="2016-02" db="EMBL/GenBank/DDBJ databases">
        <title>Genome sequence of Clostridium colicanis DSM 13634.</title>
        <authorList>
            <person name="Poehlein A."/>
            <person name="Daniel R."/>
        </authorList>
    </citation>
    <scope>NUCLEOTIDE SEQUENCE [LARGE SCALE GENOMIC DNA]</scope>
    <source>
        <strain evidence="4 5">DSM 13634</strain>
    </source>
</reference>
<feature type="signal peptide" evidence="2">
    <location>
        <begin position="1"/>
        <end position="21"/>
    </location>
</feature>
<keyword evidence="2" id="KW-0732">Signal</keyword>
<dbReference type="RefSeq" id="WP_061859082.1">
    <property type="nucleotide sequence ID" value="NZ_LTBB01000013.1"/>
</dbReference>
<comment type="similarity">
    <text evidence="1">Belongs to the bacterial solute-binding protein 8 family.</text>
</comment>
<dbReference type="Pfam" id="PF01497">
    <property type="entry name" value="Peripla_BP_2"/>
    <property type="match status" value="1"/>
</dbReference>
<accession>A0A151AKG1</accession>
<dbReference type="PANTHER" id="PTHR30535">
    <property type="entry name" value="VITAMIN B12-BINDING PROTEIN"/>
    <property type="match status" value="1"/>
</dbReference>
<protein>
    <submittedName>
        <fullName evidence="4">Fe(3+)-citrate-binding protein YfmC</fullName>
    </submittedName>
</protein>
<evidence type="ECO:0000256" key="1">
    <source>
        <dbReference type="ARBA" id="ARBA00008814"/>
    </source>
</evidence>
<comment type="caution">
    <text evidence="4">The sequence shown here is derived from an EMBL/GenBank/DDBJ whole genome shotgun (WGS) entry which is preliminary data.</text>
</comment>
<proteinExistence type="inferred from homology"/>
<sequence>MKKFKSLFSFSITLIMLLVFSVGCSVQDKPNTKGLETTKEATTIVDRSGKEINIPDKVDKIVSLAPSITEILVELGFGDKIVLVDANSKNLSGLPQGIEYVDMMKPDVEKLIALKPDIVFASTMTATGGTDPAEQLKSAGITLAYIPTSNSIEGIYSDIMFIAQVLKEKEKGEELVYKTKGKITKIAEIGKTIKDKKTVYFEIAAAPDIYSFGKGVFLNEMIELIGANNILEKEDGWVSVSEESVVAADPDVILTNVNYISDPVNEIKSRASWKNMKAVKNNNVYYIDNMTSSLPNHNIVKALEQMAKAVYPDKY</sequence>
<dbReference type="GO" id="GO:0071281">
    <property type="term" value="P:cellular response to iron ion"/>
    <property type="evidence" value="ECO:0007669"/>
    <property type="project" value="TreeGrafter"/>
</dbReference>
<dbReference type="PROSITE" id="PS50983">
    <property type="entry name" value="FE_B12_PBP"/>
    <property type="match status" value="1"/>
</dbReference>
<dbReference type="CDD" id="cd01143">
    <property type="entry name" value="YvrC"/>
    <property type="match status" value="1"/>
</dbReference>
<dbReference type="AlphaFoldDB" id="A0A151AKG1"/>